<dbReference type="OrthoDB" id="8457068at2"/>
<organism evidence="1 2">
    <name type="scientific">Sphingomonas paeninsulae</name>
    <dbReference type="NCBI Taxonomy" id="2319844"/>
    <lineage>
        <taxon>Bacteria</taxon>
        <taxon>Pseudomonadati</taxon>
        <taxon>Pseudomonadota</taxon>
        <taxon>Alphaproteobacteria</taxon>
        <taxon>Sphingomonadales</taxon>
        <taxon>Sphingomonadaceae</taxon>
        <taxon>Sphingomonas</taxon>
    </lineage>
</organism>
<dbReference type="KEGG" id="spha:D3Y57_14335"/>
<dbReference type="AlphaFoldDB" id="A0A494THV1"/>
<dbReference type="Proteomes" id="UP000276254">
    <property type="component" value="Chromosome"/>
</dbReference>
<name>A0A494THV1_SPHPE</name>
<gene>
    <name evidence="1" type="ORF">D3Y57_14335</name>
</gene>
<dbReference type="RefSeq" id="WP_121153654.1">
    <property type="nucleotide sequence ID" value="NZ_CP032829.1"/>
</dbReference>
<evidence type="ECO:0000313" key="1">
    <source>
        <dbReference type="EMBL" id="AYJ86902.1"/>
    </source>
</evidence>
<evidence type="ECO:0000313" key="2">
    <source>
        <dbReference type="Proteomes" id="UP000276254"/>
    </source>
</evidence>
<protein>
    <submittedName>
        <fullName evidence="1">Uncharacterized protein</fullName>
    </submittedName>
</protein>
<accession>A0A494THV1</accession>
<sequence length="92" mass="10623">MTTKKKPPMDLHQPNDSVKMDREIALLVSNKLIVLRKSAYQIKVGPFNRYPDSDSWNSDMDTKKKKHFNEFLAAVLDWDKKDKAPFSGTLRG</sequence>
<keyword evidence="2" id="KW-1185">Reference proteome</keyword>
<proteinExistence type="predicted"/>
<dbReference type="EMBL" id="CP032829">
    <property type="protein sequence ID" value="AYJ86902.1"/>
    <property type="molecule type" value="Genomic_DNA"/>
</dbReference>
<reference evidence="1 2" key="1">
    <citation type="submission" date="2018-09" db="EMBL/GenBank/DDBJ databases">
        <title>Sphingomonas peninsula sp. nov., isolated from fildes peninsula, Antarctic soil.</title>
        <authorList>
            <person name="Yingchao G."/>
        </authorList>
    </citation>
    <scope>NUCLEOTIDE SEQUENCE [LARGE SCALE GENOMIC DNA]</scope>
    <source>
        <strain evidence="1 2">YZ-8</strain>
    </source>
</reference>